<protein>
    <recommendedName>
        <fullName evidence="3">BLOC-1-related complex subunit 7</fullName>
    </recommendedName>
</protein>
<comment type="caution">
    <text evidence="1">The sequence shown here is derived from an EMBL/GenBank/DDBJ whole genome shotgun (WGS) entry which is preliminary data.</text>
</comment>
<evidence type="ECO:0000313" key="2">
    <source>
        <dbReference type="Proteomes" id="UP000601361"/>
    </source>
</evidence>
<evidence type="ECO:0008006" key="3">
    <source>
        <dbReference type="Google" id="ProtNLM"/>
    </source>
</evidence>
<name>A0ABQ1WPK4_9BACT</name>
<proteinExistence type="predicted"/>
<gene>
    <name evidence="1" type="ORF">GCM10011378_09620</name>
</gene>
<keyword evidence="2" id="KW-1185">Reference proteome</keyword>
<sequence length="97" mass="11176">MEYVSVNNLSKRLTKVVLLQEALAKRQGVVQGFEQTSESLKLMSGVAFRDGHEVKATILREYSKKLLEHVETEIKPILVLLTKQIENLNKMRDEDYD</sequence>
<dbReference type="Proteomes" id="UP000601361">
    <property type="component" value="Unassembled WGS sequence"/>
</dbReference>
<dbReference type="EMBL" id="BMGS01000002">
    <property type="protein sequence ID" value="GGG35436.1"/>
    <property type="molecule type" value="Genomic_DNA"/>
</dbReference>
<organism evidence="1 2">
    <name type="scientific">Hymenobacter glacieicola</name>
    <dbReference type="NCBI Taxonomy" id="1562124"/>
    <lineage>
        <taxon>Bacteria</taxon>
        <taxon>Pseudomonadati</taxon>
        <taxon>Bacteroidota</taxon>
        <taxon>Cytophagia</taxon>
        <taxon>Cytophagales</taxon>
        <taxon>Hymenobacteraceae</taxon>
        <taxon>Hymenobacter</taxon>
    </lineage>
</organism>
<evidence type="ECO:0000313" key="1">
    <source>
        <dbReference type="EMBL" id="GGG35436.1"/>
    </source>
</evidence>
<reference evidence="2" key="1">
    <citation type="journal article" date="2019" name="Int. J. Syst. Evol. Microbiol.">
        <title>The Global Catalogue of Microorganisms (GCM) 10K type strain sequencing project: providing services to taxonomists for standard genome sequencing and annotation.</title>
        <authorList>
            <consortium name="The Broad Institute Genomics Platform"/>
            <consortium name="The Broad Institute Genome Sequencing Center for Infectious Disease"/>
            <person name="Wu L."/>
            <person name="Ma J."/>
        </authorList>
    </citation>
    <scope>NUCLEOTIDE SEQUENCE [LARGE SCALE GENOMIC DNA]</scope>
    <source>
        <strain evidence="2">CGMCC 1.12990</strain>
    </source>
</reference>
<accession>A0ABQ1WPK4</accession>